<evidence type="ECO:0000313" key="4">
    <source>
        <dbReference type="WBParaSite" id="DME_0000149401-mRNA-1"/>
    </source>
</evidence>
<gene>
    <name evidence="1" type="ORF">DME_LOCUS5854</name>
</gene>
<dbReference type="WBParaSite" id="DME_0000149401-mRNA-1">
    <property type="protein sequence ID" value="DME_0000149401-mRNA-1"/>
    <property type="gene ID" value="DME_0000149401"/>
</dbReference>
<dbReference type="OrthoDB" id="5857665at2759"/>
<keyword evidence="3" id="KW-1185">Reference proteome</keyword>
<evidence type="ECO:0000313" key="3">
    <source>
        <dbReference type="Proteomes" id="UP000274756"/>
    </source>
</evidence>
<name>A0A0N4U413_DRAME</name>
<evidence type="ECO:0000313" key="2">
    <source>
        <dbReference type="Proteomes" id="UP000038040"/>
    </source>
</evidence>
<dbReference type="Proteomes" id="UP000274756">
    <property type="component" value="Unassembled WGS sequence"/>
</dbReference>
<reference evidence="4" key="1">
    <citation type="submission" date="2017-02" db="UniProtKB">
        <authorList>
            <consortium name="WormBaseParasite"/>
        </authorList>
    </citation>
    <scope>IDENTIFICATION</scope>
</reference>
<protein>
    <submittedName>
        <fullName evidence="4">ABC transporter domain-containing protein</fullName>
    </submittedName>
</protein>
<reference evidence="1 3" key="2">
    <citation type="submission" date="2018-11" db="EMBL/GenBank/DDBJ databases">
        <authorList>
            <consortium name="Pathogen Informatics"/>
        </authorList>
    </citation>
    <scope>NUCLEOTIDE SEQUENCE [LARGE SCALE GENOMIC DNA]</scope>
</reference>
<accession>A0A0N4U413</accession>
<organism evidence="2 4">
    <name type="scientific">Dracunculus medinensis</name>
    <name type="common">Guinea worm</name>
    <dbReference type="NCBI Taxonomy" id="318479"/>
    <lineage>
        <taxon>Eukaryota</taxon>
        <taxon>Metazoa</taxon>
        <taxon>Ecdysozoa</taxon>
        <taxon>Nematoda</taxon>
        <taxon>Chromadorea</taxon>
        <taxon>Rhabditida</taxon>
        <taxon>Spirurina</taxon>
        <taxon>Dracunculoidea</taxon>
        <taxon>Dracunculidae</taxon>
        <taxon>Dracunculus</taxon>
    </lineage>
</organism>
<dbReference type="EMBL" id="UYYG01001153">
    <property type="protein sequence ID" value="VDN55881.1"/>
    <property type="molecule type" value="Genomic_DNA"/>
</dbReference>
<dbReference type="AlphaFoldDB" id="A0A0N4U413"/>
<dbReference type="Proteomes" id="UP000038040">
    <property type="component" value="Unplaced"/>
</dbReference>
<evidence type="ECO:0000313" key="1">
    <source>
        <dbReference type="EMBL" id="VDN55881.1"/>
    </source>
</evidence>
<proteinExistence type="predicted"/>
<sequence>MFVEISGAKKTDDEVPCAIMQCERSVIKELIENTVFLNSSANRCEDCDHCKENGYSICLREIKGPFRRTTTINNEEYCACSHNIPEICNIETPKQQRNDGNLLYGSYRVCRHSYALLQPPRLTAIDQPTSVIVTVEPFWRDNYWKHLNLSNLLVQYEFPVESSDHCDGETLRDEDSKQNLCITSLAIEMFDTNTDFGQGETEFDQEATEEYYEDDGYSEIQFDKDVFTDAKSVRFWYTVDVKQPRQLDRSGRIVNVFSVARSSDLNFHLRPIIEKEKEQSVAEENSAVANISIVKIINKSGDNDFDNFKKKMDGNEFNKYIDGSWHPKSDEKFDNKTVDDMKEHETNESAKNKRTNESLITTTITTVLTKSKETEQKEVKIENDEVKFEKSAKNDKLRSDNWLTSKIFSTPGRVLSICRIVLIPISASIFGTILQINRISGNDELLTYLNGLLLEEYGSLSLVR</sequence>
<dbReference type="STRING" id="318479.A0A0N4U413"/>